<proteinExistence type="predicted"/>
<accession>A0A7J6RBF6</accession>
<feature type="compositionally biased region" description="Polar residues" evidence="1">
    <location>
        <begin position="1"/>
        <end position="12"/>
    </location>
</feature>
<evidence type="ECO:0000313" key="3">
    <source>
        <dbReference type="Proteomes" id="UP000574390"/>
    </source>
</evidence>
<dbReference type="AlphaFoldDB" id="A0A7J6RBF6"/>
<dbReference type="EMBL" id="JABANM010023984">
    <property type="protein sequence ID" value="KAF4716970.1"/>
    <property type="molecule type" value="Genomic_DNA"/>
</dbReference>
<name>A0A7J6RBF6_PEROL</name>
<sequence>MSSSSAEDQGATNIPLGNASLDTGDSSERFIAEEMRGYDYEKPLINNAGGYACEVNERSWQPQASDLTLVICSQNNDCQMGASCMHVAGVGQYACLYLA</sequence>
<evidence type="ECO:0000313" key="2">
    <source>
        <dbReference type="EMBL" id="KAF4716970.1"/>
    </source>
</evidence>
<gene>
    <name evidence="2" type="ORF">FOZ62_025333</name>
</gene>
<organism evidence="2 3">
    <name type="scientific">Perkinsus olseni</name>
    <name type="common">Perkinsus atlanticus</name>
    <dbReference type="NCBI Taxonomy" id="32597"/>
    <lineage>
        <taxon>Eukaryota</taxon>
        <taxon>Sar</taxon>
        <taxon>Alveolata</taxon>
        <taxon>Perkinsozoa</taxon>
        <taxon>Perkinsea</taxon>
        <taxon>Perkinsida</taxon>
        <taxon>Perkinsidae</taxon>
        <taxon>Perkinsus</taxon>
    </lineage>
</organism>
<comment type="caution">
    <text evidence="2">The sequence shown here is derived from an EMBL/GenBank/DDBJ whole genome shotgun (WGS) entry which is preliminary data.</text>
</comment>
<feature type="region of interest" description="Disordered" evidence="1">
    <location>
        <begin position="1"/>
        <end position="25"/>
    </location>
</feature>
<evidence type="ECO:0000256" key="1">
    <source>
        <dbReference type="SAM" id="MobiDB-lite"/>
    </source>
</evidence>
<protein>
    <submittedName>
        <fullName evidence="2">Uncharacterized protein</fullName>
    </submittedName>
</protein>
<reference evidence="2 3" key="1">
    <citation type="submission" date="2020-04" db="EMBL/GenBank/DDBJ databases">
        <title>Perkinsus olseni comparative genomics.</title>
        <authorList>
            <person name="Bogema D.R."/>
        </authorList>
    </citation>
    <scope>NUCLEOTIDE SEQUENCE [LARGE SCALE GENOMIC DNA]</scope>
    <source>
        <strain evidence="2">ATCC PRA-205</strain>
    </source>
</reference>
<dbReference type="Proteomes" id="UP000574390">
    <property type="component" value="Unassembled WGS sequence"/>
</dbReference>